<dbReference type="Pfam" id="PF01243">
    <property type="entry name" value="PNPOx_N"/>
    <property type="match status" value="1"/>
</dbReference>
<name>A0A8E2JC60_9PEZI</name>
<dbReference type="SUPFAM" id="SSF50475">
    <property type="entry name" value="FMN-binding split barrel"/>
    <property type="match status" value="1"/>
</dbReference>
<dbReference type="PANTHER" id="PTHR28040:SF1">
    <property type="entry name" value="PYRIDOXAMINE 5'-PHOSPHATE OXIDASE YLR456W HOMOLOG-RELATED"/>
    <property type="match status" value="1"/>
</dbReference>
<dbReference type="InterPro" id="IPR052841">
    <property type="entry name" value="PMP_oxidase-like"/>
</dbReference>
<dbReference type="PANTHER" id="PTHR28040">
    <property type="entry name" value="PYRIDOXAMINE 5'-PHOSPHATE OXIDASE YLR456W HOMOLOG-RELATED"/>
    <property type="match status" value="1"/>
</dbReference>
<evidence type="ECO:0000313" key="4">
    <source>
        <dbReference type="Proteomes" id="UP000250266"/>
    </source>
</evidence>
<dbReference type="InterPro" id="IPR011576">
    <property type="entry name" value="Pyridox_Oxase_N"/>
</dbReference>
<dbReference type="GO" id="GO:0005737">
    <property type="term" value="C:cytoplasm"/>
    <property type="evidence" value="ECO:0007669"/>
    <property type="project" value="TreeGrafter"/>
</dbReference>
<keyword evidence="4" id="KW-1185">Reference proteome</keyword>
<gene>
    <name evidence="3" type="ORF">K432DRAFT_407661</name>
</gene>
<dbReference type="InterPro" id="IPR012349">
    <property type="entry name" value="Split_barrel_FMN-bd"/>
</dbReference>
<dbReference type="Gene3D" id="2.30.110.10">
    <property type="entry name" value="Electron Transport, Fmn-binding Protein, Chain A"/>
    <property type="match status" value="1"/>
</dbReference>
<dbReference type="GO" id="GO:0005634">
    <property type="term" value="C:nucleus"/>
    <property type="evidence" value="ECO:0007669"/>
    <property type="project" value="TreeGrafter"/>
</dbReference>
<organism evidence="3 4">
    <name type="scientific">Lepidopterella palustris CBS 459.81</name>
    <dbReference type="NCBI Taxonomy" id="1314670"/>
    <lineage>
        <taxon>Eukaryota</taxon>
        <taxon>Fungi</taxon>
        <taxon>Dikarya</taxon>
        <taxon>Ascomycota</taxon>
        <taxon>Pezizomycotina</taxon>
        <taxon>Dothideomycetes</taxon>
        <taxon>Pleosporomycetidae</taxon>
        <taxon>Mytilinidiales</taxon>
        <taxon>Argynnaceae</taxon>
        <taxon>Lepidopterella</taxon>
    </lineage>
</organism>
<feature type="region of interest" description="Disordered" evidence="1">
    <location>
        <begin position="252"/>
        <end position="295"/>
    </location>
</feature>
<feature type="region of interest" description="Disordered" evidence="1">
    <location>
        <begin position="182"/>
        <end position="201"/>
    </location>
</feature>
<evidence type="ECO:0000259" key="2">
    <source>
        <dbReference type="Pfam" id="PF01243"/>
    </source>
</evidence>
<dbReference type="Proteomes" id="UP000250266">
    <property type="component" value="Unassembled WGS sequence"/>
</dbReference>
<sequence>MPEPNYTANPSSPEISSTIPPEVVTCLQNARFVRLYYIEDSYIHLHSSLYPIAIHITSSTISSCPTRPPLSIKISTLPYTSQRTPPTPSTLAQCSFNHPYCPSESISIPKLQTTVNPSQLHLATCSANIPHISLMNYTYLASSPYTTSPTIIMTTPPSSRKTHNLADNPLVSLLVHDWVSHRPPTMSMPGRSTSPDRSAAGRGSSLAELLLGINNASLSRISTTINGLATLIPSDTPEERWYKARHLENNTFGNTSDSNAFSSSPTAGGGLWAGLAESKGDGDGAEDEDEGDGGKKCFIEGEEVRVVVVQIRDGRIADWKGRVRDWVIQGEGDLSLSNGV</sequence>
<accession>A0A8E2JC60</accession>
<dbReference type="AlphaFoldDB" id="A0A8E2JC60"/>
<proteinExistence type="predicted"/>
<dbReference type="OrthoDB" id="5300823at2759"/>
<evidence type="ECO:0000256" key="1">
    <source>
        <dbReference type="SAM" id="MobiDB-lite"/>
    </source>
</evidence>
<feature type="compositionally biased region" description="Polar residues" evidence="1">
    <location>
        <begin position="252"/>
        <end position="266"/>
    </location>
</feature>
<reference evidence="3 4" key="1">
    <citation type="journal article" date="2016" name="Nat. Commun.">
        <title>Ectomycorrhizal ecology is imprinted in the genome of the dominant symbiotic fungus Cenococcum geophilum.</title>
        <authorList>
            <consortium name="DOE Joint Genome Institute"/>
            <person name="Peter M."/>
            <person name="Kohler A."/>
            <person name="Ohm R.A."/>
            <person name="Kuo A."/>
            <person name="Krutzmann J."/>
            <person name="Morin E."/>
            <person name="Arend M."/>
            <person name="Barry K.W."/>
            <person name="Binder M."/>
            <person name="Choi C."/>
            <person name="Clum A."/>
            <person name="Copeland A."/>
            <person name="Grisel N."/>
            <person name="Haridas S."/>
            <person name="Kipfer T."/>
            <person name="LaButti K."/>
            <person name="Lindquist E."/>
            <person name="Lipzen A."/>
            <person name="Maire R."/>
            <person name="Meier B."/>
            <person name="Mihaltcheva S."/>
            <person name="Molinier V."/>
            <person name="Murat C."/>
            <person name="Poggeler S."/>
            <person name="Quandt C.A."/>
            <person name="Sperisen C."/>
            <person name="Tritt A."/>
            <person name="Tisserant E."/>
            <person name="Crous P.W."/>
            <person name="Henrissat B."/>
            <person name="Nehls U."/>
            <person name="Egli S."/>
            <person name="Spatafora J.W."/>
            <person name="Grigoriev I.V."/>
            <person name="Martin F.M."/>
        </authorList>
    </citation>
    <scope>NUCLEOTIDE SEQUENCE [LARGE SCALE GENOMIC DNA]</scope>
    <source>
        <strain evidence="3 4">CBS 459.81</strain>
    </source>
</reference>
<dbReference type="EMBL" id="KV745159">
    <property type="protein sequence ID" value="OCK77043.1"/>
    <property type="molecule type" value="Genomic_DNA"/>
</dbReference>
<protein>
    <recommendedName>
        <fullName evidence="2">Pyridoxamine 5'-phosphate oxidase N-terminal domain-containing protein</fullName>
    </recommendedName>
</protein>
<feature type="domain" description="Pyridoxamine 5'-phosphate oxidase N-terminal" evidence="2">
    <location>
        <begin position="121"/>
        <end position="245"/>
    </location>
</feature>
<evidence type="ECO:0000313" key="3">
    <source>
        <dbReference type="EMBL" id="OCK77043.1"/>
    </source>
</evidence>